<feature type="domain" description="Metallo-beta-lactamase" evidence="1">
    <location>
        <begin position="99"/>
        <end position="295"/>
    </location>
</feature>
<dbReference type="GO" id="GO:0005737">
    <property type="term" value="C:cytoplasm"/>
    <property type="evidence" value="ECO:0007669"/>
    <property type="project" value="TreeGrafter"/>
</dbReference>
<comment type="caution">
    <text evidence="2">The sequence shown here is derived from an EMBL/GenBank/DDBJ whole genome shotgun (WGS) entry which is preliminary data.</text>
</comment>
<accession>A0A4Y9QU30</accession>
<dbReference type="Pfam" id="PF12706">
    <property type="entry name" value="Lactamase_B_2"/>
    <property type="match status" value="1"/>
</dbReference>
<name>A0A4Y9QU30_9BACT</name>
<dbReference type="RefSeq" id="WP_135074219.1">
    <property type="nucleotide sequence ID" value="NZ_SPSB01000003.1"/>
</dbReference>
<dbReference type="SUPFAM" id="SSF56281">
    <property type="entry name" value="Metallo-hydrolase/oxidoreductase"/>
    <property type="match status" value="1"/>
</dbReference>
<dbReference type="AlphaFoldDB" id="A0A4Y9QU30"/>
<dbReference type="PIRSF" id="PIRSF038896">
    <property type="entry name" value="NAPE-PLD"/>
    <property type="match status" value="1"/>
</dbReference>
<proteinExistence type="predicted"/>
<evidence type="ECO:0000259" key="1">
    <source>
        <dbReference type="Pfam" id="PF12706"/>
    </source>
</evidence>
<dbReference type="OrthoDB" id="9805728at2"/>
<dbReference type="GO" id="GO:0008270">
    <property type="term" value="F:zinc ion binding"/>
    <property type="evidence" value="ECO:0007669"/>
    <property type="project" value="InterPro"/>
</dbReference>
<dbReference type="Gene3D" id="3.60.15.10">
    <property type="entry name" value="Ribonuclease Z/Hydroxyacylglutathione hydrolase-like"/>
    <property type="match status" value="1"/>
</dbReference>
<gene>
    <name evidence="2" type="ORF">E4S40_11705</name>
</gene>
<keyword evidence="3" id="KW-1185">Reference proteome</keyword>
<reference evidence="2 3" key="1">
    <citation type="submission" date="2019-03" db="EMBL/GenBank/DDBJ databases">
        <title>Algoriphagus sp. nov, a new strain isolated from root system soil of mangrove plant Kandelia.</title>
        <authorList>
            <person name="Yin Q."/>
            <person name="Wang K."/>
            <person name="Song Z."/>
        </authorList>
    </citation>
    <scope>NUCLEOTIDE SEQUENCE [LARGE SCALE GENOMIC DNA]</scope>
    <source>
        <strain evidence="2 3">XY-J91</strain>
    </source>
</reference>
<sequence length="346" mass="40369">MPFHHFGGKITTPLRNQYQQSPNWKEGKFQNLQPTRMNIGLKDFPKLLYQQFNNRSQKQPSQPIPIQSFEKDKFLSDDPVIKFAWYGHSAILLRMNGKNIFIDPMLGPDASPIAPFKTERFSKDSLDLIDDFPDLDLVLLTHDHYDHLDFESIKRLKAKTKRYYVALGVKRHLQKWGVDAALVEEFDWWDSLDFDGIRITFTPTRHFSGRGMTDRSLSLWGGWAFQSAKESIWFSGDGGFGDHFEEIGKRLGTFDFAFMECGQYNEHWRQLHLFPDESVIAAKHALVNKIMPVHWAGFNLAPHGWKEPVEQFTSVALDQNMEYMVPQLGQIVKLDEKHQDKWWDAY</sequence>
<dbReference type="InterPro" id="IPR024884">
    <property type="entry name" value="NAPE-PLD"/>
</dbReference>
<protein>
    <recommendedName>
        <fullName evidence="1">Metallo-beta-lactamase domain-containing protein</fullName>
    </recommendedName>
</protein>
<organism evidence="2 3">
    <name type="scientific">Algoriphagus kandeliae</name>
    <dbReference type="NCBI Taxonomy" id="2562278"/>
    <lineage>
        <taxon>Bacteria</taxon>
        <taxon>Pseudomonadati</taxon>
        <taxon>Bacteroidota</taxon>
        <taxon>Cytophagia</taxon>
        <taxon>Cytophagales</taxon>
        <taxon>Cyclobacteriaceae</taxon>
        <taxon>Algoriphagus</taxon>
    </lineage>
</organism>
<dbReference type="PANTHER" id="PTHR15032:SF4">
    <property type="entry name" value="N-ACYL-PHOSPHATIDYLETHANOLAMINE-HYDROLYZING PHOSPHOLIPASE D"/>
    <property type="match status" value="1"/>
</dbReference>
<dbReference type="PANTHER" id="PTHR15032">
    <property type="entry name" value="N-ACYL-PHOSPHATIDYLETHANOLAMINE-HYDROLYZING PHOSPHOLIPASE D"/>
    <property type="match status" value="1"/>
</dbReference>
<dbReference type="Proteomes" id="UP000297647">
    <property type="component" value="Unassembled WGS sequence"/>
</dbReference>
<dbReference type="GO" id="GO:0070290">
    <property type="term" value="F:N-acylphosphatidylethanolamine-specific phospholipase D activity"/>
    <property type="evidence" value="ECO:0007669"/>
    <property type="project" value="InterPro"/>
</dbReference>
<evidence type="ECO:0000313" key="3">
    <source>
        <dbReference type="Proteomes" id="UP000297647"/>
    </source>
</evidence>
<dbReference type="EMBL" id="SPSB01000003">
    <property type="protein sequence ID" value="TFV94666.1"/>
    <property type="molecule type" value="Genomic_DNA"/>
</dbReference>
<dbReference type="InterPro" id="IPR001279">
    <property type="entry name" value="Metallo-B-lactamas"/>
</dbReference>
<evidence type="ECO:0000313" key="2">
    <source>
        <dbReference type="EMBL" id="TFV94666.1"/>
    </source>
</evidence>
<dbReference type="InterPro" id="IPR036866">
    <property type="entry name" value="RibonucZ/Hydroxyglut_hydro"/>
</dbReference>